<accession>A0ABM7IN72</accession>
<dbReference type="EMBL" id="AP022578">
    <property type="protein sequence ID" value="BBX88253.1"/>
    <property type="molecule type" value="Genomic_DNA"/>
</dbReference>
<sequence>MSTVETLVSVHPMALMLGLVGVMAGAAVVAFVHAVVRRIRWLVRTALVVGLGSGGVGGAAAAVQHVMHLH</sequence>
<reference evidence="2 3" key="1">
    <citation type="journal article" date="2019" name="Emerg. Microbes Infect.">
        <title>Comprehensive subspecies identification of 175 nontuberculous mycobacteria species based on 7547 genomic profiles.</title>
        <authorList>
            <person name="Matsumoto Y."/>
            <person name="Kinjo T."/>
            <person name="Motooka D."/>
            <person name="Nabeya D."/>
            <person name="Jung N."/>
            <person name="Uechi K."/>
            <person name="Horii T."/>
            <person name="Iida T."/>
            <person name="Fujita J."/>
            <person name="Nakamura S."/>
        </authorList>
    </citation>
    <scope>NUCLEOTIDE SEQUENCE [LARGE SCALE GENOMIC DNA]</scope>
    <source>
        <strain evidence="2 3">JCM 15296</strain>
        <plasmid evidence="2">pJCM15296</plasmid>
    </source>
</reference>
<keyword evidence="1" id="KW-0812">Transmembrane</keyword>
<name>A0ABM7IN72_9MYCO</name>
<protein>
    <submittedName>
        <fullName evidence="2">Uncharacterized protein</fullName>
    </submittedName>
</protein>
<feature type="transmembrane region" description="Helical" evidence="1">
    <location>
        <begin position="47"/>
        <end position="67"/>
    </location>
</feature>
<keyword evidence="1" id="KW-0472">Membrane</keyword>
<dbReference type="Proteomes" id="UP000465609">
    <property type="component" value="Plasmid pJCM15296"/>
</dbReference>
<feature type="transmembrane region" description="Helical" evidence="1">
    <location>
        <begin position="12"/>
        <end position="35"/>
    </location>
</feature>
<keyword evidence="3" id="KW-1185">Reference proteome</keyword>
<evidence type="ECO:0000256" key="1">
    <source>
        <dbReference type="SAM" id="Phobius"/>
    </source>
</evidence>
<keyword evidence="1" id="KW-1133">Transmembrane helix</keyword>
<organism evidence="2 3">
    <name type="scientific">Mycolicibacterium aubagnense</name>
    <dbReference type="NCBI Taxonomy" id="319707"/>
    <lineage>
        <taxon>Bacteria</taxon>
        <taxon>Bacillati</taxon>
        <taxon>Actinomycetota</taxon>
        <taxon>Actinomycetes</taxon>
        <taxon>Mycobacteriales</taxon>
        <taxon>Mycobacteriaceae</taxon>
        <taxon>Mycolicibacterium</taxon>
    </lineage>
</organism>
<keyword evidence="2" id="KW-0614">Plasmid</keyword>
<geneLocation type="plasmid" evidence="2 3">
    <name>pJCM15296</name>
</geneLocation>
<dbReference type="RefSeq" id="WP_138233409.1">
    <property type="nucleotide sequence ID" value="NZ_AP022578.1"/>
</dbReference>
<gene>
    <name evidence="2" type="ORF">MAUB_64540</name>
</gene>
<evidence type="ECO:0000313" key="2">
    <source>
        <dbReference type="EMBL" id="BBX88253.1"/>
    </source>
</evidence>
<evidence type="ECO:0000313" key="3">
    <source>
        <dbReference type="Proteomes" id="UP000465609"/>
    </source>
</evidence>
<proteinExistence type="predicted"/>